<dbReference type="Proteomes" id="UP001293791">
    <property type="component" value="Unassembled WGS sequence"/>
</dbReference>
<protein>
    <submittedName>
        <fullName evidence="2">Type II toxin-antitoxin system VapC family toxin</fullName>
    </submittedName>
</protein>
<dbReference type="InterPro" id="IPR002716">
    <property type="entry name" value="PIN_dom"/>
</dbReference>
<dbReference type="PANTHER" id="PTHR39664">
    <property type="match status" value="1"/>
</dbReference>
<dbReference type="PANTHER" id="PTHR39664:SF2">
    <property type="entry name" value="NUCLEIC ACID-BINDING PROTEIN, CONTAINING PIN DOMAIN-RELATED"/>
    <property type="match status" value="1"/>
</dbReference>
<gene>
    <name evidence="2" type="ORF">Cyrtocomes_01225</name>
</gene>
<dbReference type="CDD" id="cd18683">
    <property type="entry name" value="PIN_VapC-like"/>
    <property type="match status" value="1"/>
</dbReference>
<dbReference type="InterPro" id="IPR029060">
    <property type="entry name" value="PIN-like_dom_sf"/>
</dbReference>
<reference evidence="2 3" key="1">
    <citation type="submission" date="2023-02" db="EMBL/GenBank/DDBJ databases">
        <title>Host association and intracellularity evolved multiple times independently in the Rickettsiales.</title>
        <authorList>
            <person name="Castelli M."/>
            <person name="Nardi T."/>
            <person name="Gammuto L."/>
            <person name="Bellinzona G."/>
            <person name="Sabaneyeva E."/>
            <person name="Potekhin A."/>
            <person name="Serra V."/>
            <person name="Petroni G."/>
            <person name="Sassera D."/>
        </authorList>
    </citation>
    <scope>NUCLEOTIDE SEQUENCE [LARGE SCALE GENOMIC DNA]</scope>
    <source>
        <strain evidence="2 3">BOD18</strain>
    </source>
</reference>
<dbReference type="Pfam" id="PF01850">
    <property type="entry name" value="PIN"/>
    <property type="match status" value="1"/>
</dbReference>
<proteinExistence type="predicted"/>
<dbReference type="SUPFAM" id="SSF88723">
    <property type="entry name" value="PIN domain-like"/>
    <property type="match status" value="1"/>
</dbReference>
<dbReference type="RefSeq" id="WP_322498272.1">
    <property type="nucleotide sequence ID" value="NZ_JARGYT010000128.1"/>
</dbReference>
<feature type="domain" description="PIN" evidence="1">
    <location>
        <begin position="3"/>
        <end position="122"/>
    </location>
</feature>
<organism evidence="2 3">
    <name type="scientific">Candidatus Cyrtobacter comes</name>
    <dbReference type="NCBI Taxonomy" id="675776"/>
    <lineage>
        <taxon>Bacteria</taxon>
        <taxon>Pseudomonadati</taxon>
        <taxon>Pseudomonadota</taxon>
        <taxon>Alphaproteobacteria</taxon>
        <taxon>Rickettsiales</taxon>
        <taxon>Candidatus Midichloriaceae</taxon>
        <taxon>Candidatus Cyrtobacter</taxon>
    </lineage>
</organism>
<keyword evidence="3" id="KW-1185">Reference proteome</keyword>
<comment type="caution">
    <text evidence="2">The sequence shown here is derived from an EMBL/GenBank/DDBJ whole genome shotgun (WGS) entry which is preliminary data.</text>
</comment>
<dbReference type="Gene3D" id="3.40.50.1010">
    <property type="entry name" value="5'-nuclease"/>
    <property type="match status" value="1"/>
</dbReference>
<accession>A0ABU5L9M6</accession>
<name>A0ABU5L9M6_9RICK</name>
<evidence type="ECO:0000313" key="2">
    <source>
        <dbReference type="EMBL" id="MDZ5762829.1"/>
    </source>
</evidence>
<sequence>MIAIDTNVLVRYITQDNLEQYKKSVELLESYKGIAGSIFVNNVVLCEMVWVLERGYKYSRNQILSTINFMASTHEFAFENHSCIWLALENYEVSKVDFSDCLIAQINLNHGYKNTFTFDKQVSESSNFCLL</sequence>
<evidence type="ECO:0000259" key="1">
    <source>
        <dbReference type="Pfam" id="PF01850"/>
    </source>
</evidence>
<evidence type="ECO:0000313" key="3">
    <source>
        <dbReference type="Proteomes" id="UP001293791"/>
    </source>
</evidence>
<dbReference type="EMBL" id="JARGYT010000128">
    <property type="protein sequence ID" value="MDZ5762829.1"/>
    <property type="molecule type" value="Genomic_DNA"/>
</dbReference>